<name>A0ABV6ILQ0_9PROT</name>
<proteinExistence type="predicted"/>
<dbReference type="EMBL" id="JBHLVZ010000002">
    <property type="protein sequence ID" value="MFC0384534.1"/>
    <property type="molecule type" value="Genomic_DNA"/>
</dbReference>
<dbReference type="Proteomes" id="UP001589789">
    <property type="component" value="Unassembled WGS sequence"/>
</dbReference>
<feature type="signal peptide" evidence="1">
    <location>
        <begin position="1"/>
        <end position="35"/>
    </location>
</feature>
<organism evidence="2 3">
    <name type="scientific">Muricoccus vinaceus</name>
    <dbReference type="NCBI Taxonomy" id="424704"/>
    <lineage>
        <taxon>Bacteria</taxon>
        <taxon>Pseudomonadati</taxon>
        <taxon>Pseudomonadota</taxon>
        <taxon>Alphaproteobacteria</taxon>
        <taxon>Acetobacterales</taxon>
        <taxon>Roseomonadaceae</taxon>
        <taxon>Muricoccus</taxon>
    </lineage>
</organism>
<reference evidence="2 3" key="1">
    <citation type="submission" date="2024-09" db="EMBL/GenBank/DDBJ databases">
        <authorList>
            <person name="Sun Q."/>
            <person name="Mori K."/>
        </authorList>
    </citation>
    <scope>NUCLEOTIDE SEQUENCE [LARGE SCALE GENOMIC DNA]</scope>
    <source>
        <strain evidence="2 3">CCM 7468</strain>
    </source>
</reference>
<protein>
    <recommendedName>
        <fullName evidence="4">Fibronectin-binding protein</fullName>
    </recommendedName>
</protein>
<sequence length="132" mass="13806">MKRFATTVRGLAPRILAAALMAGGLSAVLAAPAQAQRNGTYEVAGTNPDGSSYSGNILIQQVGLASWRVRWTIGQAQIEGYGMSVGRVFSIGFVLGERPGMSIFEVAEDGSMSGQWTLIGSSAIGTENLTPR</sequence>
<evidence type="ECO:0000256" key="1">
    <source>
        <dbReference type="SAM" id="SignalP"/>
    </source>
</evidence>
<evidence type="ECO:0000313" key="3">
    <source>
        <dbReference type="Proteomes" id="UP001589789"/>
    </source>
</evidence>
<keyword evidence="3" id="KW-1185">Reference proteome</keyword>
<comment type="caution">
    <text evidence="2">The sequence shown here is derived from an EMBL/GenBank/DDBJ whole genome shotgun (WGS) entry which is preliminary data.</text>
</comment>
<dbReference type="RefSeq" id="WP_377048595.1">
    <property type="nucleotide sequence ID" value="NZ_JBHLVZ010000002.1"/>
</dbReference>
<feature type="chain" id="PRO_5046162346" description="Fibronectin-binding protein" evidence="1">
    <location>
        <begin position="36"/>
        <end position="132"/>
    </location>
</feature>
<gene>
    <name evidence="2" type="ORF">ACFFIC_03095</name>
</gene>
<evidence type="ECO:0008006" key="4">
    <source>
        <dbReference type="Google" id="ProtNLM"/>
    </source>
</evidence>
<evidence type="ECO:0000313" key="2">
    <source>
        <dbReference type="EMBL" id="MFC0384534.1"/>
    </source>
</evidence>
<keyword evidence="1" id="KW-0732">Signal</keyword>
<accession>A0ABV6ILQ0</accession>